<protein>
    <submittedName>
        <fullName evidence="2">Uncharacterized protein</fullName>
    </submittedName>
</protein>
<keyword evidence="1" id="KW-0812">Transmembrane</keyword>
<reference evidence="2 3" key="1">
    <citation type="submission" date="2020-07" db="EMBL/GenBank/DDBJ databases">
        <title>Sequencing the genomes of 1000 actinobacteria strains.</title>
        <authorList>
            <person name="Klenk H.-P."/>
        </authorList>
    </citation>
    <scope>NUCLEOTIDE SEQUENCE [LARGE SCALE GENOMIC DNA]</scope>
    <source>
        <strain evidence="2 3">DSM 19663</strain>
    </source>
</reference>
<keyword evidence="1" id="KW-1133">Transmembrane helix</keyword>
<accession>A0A839ED85</accession>
<feature type="transmembrane region" description="Helical" evidence="1">
    <location>
        <begin position="47"/>
        <end position="70"/>
    </location>
</feature>
<name>A0A839ED85_9MICO</name>
<keyword evidence="3" id="KW-1185">Reference proteome</keyword>
<dbReference type="EMBL" id="JACGWX010000002">
    <property type="protein sequence ID" value="MBA8847608.1"/>
    <property type="molecule type" value="Genomic_DNA"/>
</dbReference>
<dbReference type="AlphaFoldDB" id="A0A839ED85"/>
<organism evidence="2 3">
    <name type="scientific">Microcella alkalica</name>
    <dbReference type="NCBI Taxonomy" id="355930"/>
    <lineage>
        <taxon>Bacteria</taxon>
        <taxon>Bacillati</taxon>
        <taxon>Actinomycetota</taxon>
        <taxon>Actinomycetes</taxon>
        <taxon>Micrococcales</taxon>
        <taxon>Microbacteriaceae</taxon>
        <taxon>Microcella</taxon>
    </lineage>
</organism>
<dbReference type="RefSeq" id="WP_182490422.1">
    <property type="nucleotide sequence ID" value="NZ_BAAAOV010000015.1"/>
</dbReference>
<evidence type="ECO:0000313" key="2">
    <source>
        <dbReference type="EMBL" id="MBA8847608.1"/>
    </source>
</evidence>
<proteinExistence type="predicted"/>
<gene>
    <name evidence="2" type="ORF">FHX53_001193</name>
</gene>
<sequence length="162" mass="16803">MPSDELLRPVAVVRAGAGAWGVRLALAAIAMTGAATGIVLGVAPPGILTGLLIAVAIGGFLLLAASAAQITTRWRTSLRSDGWSLVVRAPFAVAEHSYGHELAIGRWLDSRRGRPELWVIESGRIATPIGDALDPLRVEAFALQVGVPVLDIDGDPPSGRSA</sequence>
<comment type="caution">
    <text evidence="2">The sequence shown here is derived from an EMBL/GenBank/DDBJ whole genome shotgun (WGS) entry which is preliminary data.</text>
</comment>
<evidence type="ECO:0000256" key="1">
    <source>
        <dbReference type="SAM" id="Phobius"/>
    </source>
</evidence>
<dbReference type="Proteomes" id="UP000585905">
    <property type="component" value="Unassembled WGS sequence"/>
</dbReference>
<evidence type="ECO:0000313" key="3">
    <source>
        <dbReference type="Proteomes" id="UP000585905"/>
    </source>
</evidence>
<feature type="transmembrane region" description="Helical" evidence="1">
    <location>
        <begin position="20"/>
        <end position="41"/>
    </location>
</feature>
<keyword evidence="1" id="KW-0472">Membrane</keyword>